<evidence type="ECO:0000313" key="14">
    <source>
        <dbReference type="EMBL" id="SHM40357.1"/>
    </source>
</evidence>
<feature type="transmembrane region" description="Helical" evidence="8">
    <location>
        <begin position="498"/>
        <end position="520"/>
    </location>
</feature>
<feature type="compositionally biased region" description="Basic and acidic residues" evidence="7">
    <location>
        <begin position="760"/>
        <end position="780"/>
    </location>
</feature>
<feature type="transmembrane region" description="Helical" evidence="8">
    <location>
        <begin position="291"/>
        <end position="313"/>
    </location>
</feature>
<dbReference type="EMBL" id="FRBW01000002">
    <property type="protein sequence ID" value="SHM40357.1"/>
    <property type="molecule type" value="Genomic_DNA"/>
</dbReference>
<feature type="domain" description="Mechanosensitive ion channel MscS" evidence="10">
    <location>
        <begin position="586"/>
        <end position="649"/>
    </location>
</feature>
<dbReference type="SUPFAM" id="SSF82689">
    <property type="entry name" value="Mechanosensitive channel protein MscS (YggB), C-terminal domain"/>
    <property type="match status" value="1"/>
</dbReference>
<evidence type="ECO:0000313" key="15">
    <source>
        <dbReference type="Proteomes" id="UP000186002"/>
    </source>
</evidence>
<protein>
    <submittedName>
        <fullName evidence="14">Small conductance mechanosensitive channel</fullName>
    </submittedName>
</protein>
<dbReference type="Pfam" id="PF25392">
    <property type="entry name" value="MS_channel_TM1"/>
    <property type="match status" value="1"/>
</dbReference>
<feature type="transmembrane region" description="Helical" evidence="8">
    <location>
        <begin position="566"/>
        <end position="588"/>
    </location>
</feature>
<keyword evidence="6 8" id="KW-0472">Membrane</keyword>
<keyword evidence="15" id="KW-1185">Reference proteome</keyword>
<evidence type="ECO:0000256" key="9">
    <source>
        <dbReference type="SAM" id="SignalP"/>
    </source>
</evidence>
<dbReference type="Pfam" id="PF00924">
    <property type="entry name" value="MS_channel_2nd"/>
    <property type="match status" value="1"/>
</dbReference>
<evidence type="ECO:0000256" key="4">
    <source>
        <dbReference type="ARBA" id="ARBA00022692"/>
    </source>
</evidence>
<dbReference type="GO" id="GO:0005886">
    <property type="term" value="C:plasma membrane"/>
    <property type="evidence" value="ECO:0007669"/>
    <property type="project" value="UniProtKB-SubCell"/>
</dbReference>
<comment type="subcellular location">
    <subcellularLocation>
        <location evidence="1">Cell membrane</location>
        <topology evidence="1">Multi-pass membrane protein</topology>
    </subcellularLocation>
</comment>
<sequence length="797" mass="85487">MTFHHRLKAGLLALLLLCTAAPAAFAQTASSTAAQPSASATTQASPEAAREALIQLLQDPNGRSALIELLKKEGGTGTGANTGTGTGTATQPSTATPAPAAAEQAAQEETPAAEATPEEDKEPFAVWLGNKTRIVADDLANSLTMIGKSLNGIVLLATGEVQIRWERAQSALIEIAVVLVTALLVFYAGQQVLKFTLKKYASRAGYGGWVKRVVLLLVTAAADVLTVVIGWGAGYAAALAVFGNSQSSGFLLQSLALNAFLLTGFARVVLRMVFAPNRAPLRILPFSDDTAAIWSRHIGFIITLLGYGLMLGVPVANLTISFVLGNAVRVLVVLIATVYLLITVHRQHSRVTTGIRSYAETLNSEIAQRSLWGLAGLWHLIAYLYVLVVLGVWLSRPFDAVSIIVQATGLSMLTILGGFMLSFAMTRAIVGGVRLPPKLKENLPALETRLNAFVPRLLKVFRFLVFVSTLLILADIWGAIGLFEWLGSQAGRDILDRYSSAALVLLISFLVWLAVMSWIDMRLRSHAGYIITARERTLFQLFRNAFTVVVIVMASLLGLSEIGVDIGPLIAGAGVVGLAISFGAQTLVKDIITGAFIQIENAINEGDVVTVGGISGAVERLTVRSVRLRDVEGTTHIVPFSAVDTVSNFMRDFSYHVSLIGVSYDTDIKKAKAAMEEAFVRLRETDAGRDIIADLEMHGVTSFGDSAVNIRARIKTLPGSQWAIGRAYNEHVKNVFDEQGIEIPFPQVTYHSAAPAPVEKLQKSKAAKDEPNDRPVKDSPNEANDDALDADDDAAPR</sequence>
<name>A0A1M7IIV5_9HYPH</name>
<feature type="transmembrane region" description="Helical" evidence="8">
    <location>
        <begin position="541"/>
        <end position="560"/>
    </location>
</feature>
<dbReference type="InterPro" id="IPR049142">
    <property type="entry name" value="MS_channel_1st"/>
</dbReference>
<dbReference type="InterPro" id="IPR023408">
    <property type="entry name" value="MscS_beta-dom_sf"/>
</dbReference>
<evidence type="ECO:0000256" key="6">
    <source>
        <dbReference type="ARBA" id="ARBA00023136"/>
    </source>
</evidence>
<dbReference type="InterPro" id="IPR006685">
    <property type="entry name" value="MscS_channel_2nd"/>
</dbReference>
<evidence type="ECO:0000259" key="12">
    <source>
        <dbReference type="Pfam" id="PF21088"/>
    </source>
</evidence>
<evidence type="ECO:0000259" key="13">
    <source>
        <dbReference type="Pfam" id="PF25392"/>
    </source>
</evidence>
<evidence type="ECO:0000256" key="5">
    <source>
        <dbReference type="ARBA" id="ARBA00022989"/>
    </source>
</evidence>
<feature type="compositionally biased region" description="Acidic residues" evidence="7">
    <location>
        <begin position="783"/>
        <end position="797"/>
    </location>
</feature>
<feature type="transmembrane region" description="Helical" evidence="8">
    <location>
        <begin position="250"/>
        <end position="270"/>
    </location>
</feature>
<dbReference type="Gene3D" id="3.30.70.100">
    <property type="match status" value="1"/>
</dbReference>
<feature type="domain" description="Mechanosensitive ion channel transmembrane helices 2/3" evidence="12">
    <location>
        <begin position="545"/>
        <end position="585"/>
    </location>
</feature>
<evidence type="ECO:0000259" key="10">
    <source>
        <dbReference type="Pfam" id="PF00924"/>
    </source>
</evidence>
<evidence type="ECO:0000256" key="8">
    <source>
        <dbReference type="SAM" id="Phobius"/>
    </source>
</evidence>
<dbReference type="InterPro" id="IPR010920">
    <property type="entry name" value="LSM_dom_sf"/>
</dbReference>
<gene>
    <name evidence="14" type="ORF">SAMN05444272_2539</name>
</gene>
<evidence type="ECO:0000256" key="2">
    <source>
        <dbReference type="ARBA" id="ARBA00008017"/>
    </source>
</evidence>
<accession>A0A1M7IIV5</accession>
<organism evidence="14 15">
    <name type="scientific">Roseibium suaedae</name>
    <dbReference type="NCBI Taxonomy" id="735517"/>
    <lineage>
        <taxon>Bacteria</taxon>
        <taxon>Pseudomonadati</taxon>
        <taxon>Pseudomonadota</taxon>
        <taxon>Alphaproteobacteria</taxon>
        <taxon>Hyphomicrobiales</taxon>
        <taxon>Stappiaceae</taxon>
        <taxon>Roseibium</taxon>
    </lineage>
</organism>
<comment type="similarity">
    <text evidence="2">Belongs to the MscS (TC 1.A.23) family.</text>
</comment>
<evidence type="ECO:0000259" key="11">
    <source>
        <dbReference type="Pfam" id="PF21082"/>
    </source>
</evidence>
<proteinExistence type="inferred from homology"/>
<dbReference type="OrthoDB" id="9814206at2"/>
<dbReference type="PANTHER" id="PTHR30460">
    <property type="entry name" value="MODERATE CONDUCTANCE MECHANOSENSITIVE CHANNEL YBIO"/>
    <property type="match status" value="1"/>
</dbReference>
<dbReference type="InterPro" id="IPR049278">
    <property type="entry name" value="MS_channel_C"/>
</dbReference>
<dbReference type="InterPro" id="IPR011066">
    <property type="entry name" value="MscS_channel_C_sf"/>
</dbReference>
<feature type="signal peptide" evidence="9">
    <location>
        <begin position="1"/>
        <end position="26"/>
    </location>
</feature>
<feature type="transmembrane region" description="Helical" evidence="8">
    <location>
        <begin position="319"/>
        <end position="342"/>
    </location>
</feature>
<keyword evidence="9" id="KW-0732">Signal</keyword>
<evidence type="ECO:0000256" key="1">
    <source>
        <dbReference type="ARBA" id="ARBA00004651"/>
    </source>
</evidence>
<keyword evidence="3" id="KW-1003">Cell membrane</keyword>
<dbReference type="GO" id="GO:0008381">
    <property type="term" value="F:mechanosensitive monoatomic ion channel activity"/>
    <property type="evidence" value="ECO:0007669"/>
    <property type="project" value="InterPro"/>
</dbReference>
<dbReference type="RefSeq" id="WP_073013537.1">
    <property type="nucleotide sequence ID" value="NZ_FRBW01000002.1"/>
</dbReference>
<feature type="transmembrane region" description="Helical" evidence="8">
    <location>
        <begin position="371"/>
        <end position="394"/>
    </location>
</feature>
<dbReference type="STRING" id="735517.SAMN05444272_2539"/>
<dbReference type="Pfam" id="PF21088">
    <property type="entry name" value="MS_channel_1st"/>
    <property type="match status" value="1"/>
</dbReference>
<reference evidence="14 15" key="1">
    <citation type="submission" date="2016-11" db="EMBL/GenBank/DDBJ databases">
        <authorList>
            <person name="Jaros S."/>
            <person name="Januszkiewicz K."/>
            <person name="Wedrychowicz H."/>
        </authorList>
    </citation>
    <scope>NUCLEOTIDE SEQUENCE [LARGE SCALE GENOMIC DNA]</scope>
    <source>
        <strain evidence="14 15">DSM 22153</strain>
    </source>
</reference>
<evidence type="ECO:0000256" key="3">
    <source>
        <dbReference type="ARBA" id="ARBA00022475"/>
    </source>
</evidence>
<evidence type="ECO:0000256" key="7">
    <source>
        <dbReference type="SAM" id="MobiDB-lite"/>
    </source>
</evidence>
<feature type="transmembrane region" description="Helical" evidence="8">
    <location>
        <begin position="463"/>
        <end position="486"/>
    </location>
</feature>
<feature type="domain" description="Moderate conductance mechanosensitive channel YbiO-like transmembrane helix 1" evidence="13">
    <location>
        <begin position="407"/>
        <end position="485"/>
    </location>
</feature>
<dbReference type="Gene3D" id="1.10.287.1260">
    <property type="match status" value="1"/>
</dbReference>
<feature type="compositionally biased region" description="Gly residues" evidence="7">
    <location>
        <begin position="75"/>
        <end position="86"/>
    </location>
</feature>
<dbReference type="InterPro" id="IPR045276">
    <property type="entry name" value="YbiO_bact"/>
</dbReference>
<feature type="chain" id="PRO_5009926945" evidence="9">
    <location>
        <begin position="27"/>
        <end position="797"/>
    </location>
</feature>
<dbReference type="SUPFAM" id="SSF50182">
    <property type="entry name" value="Sm-like ribonucleoproteins"/>
    <property type="match status" value="1"/>
</dbReference>
<dbReference type="Gene3D" id="2.30.30.60">
    <property type="match status" value="1"/>
</dbReference>
<feature type="region of interest" description="Disordered" evidence="7">
    <location>
        <begin position="754"/>
        <end position="797"/>
    </location>
</feature>
<feature type="region of interest" description="Disordered" evidence="7">
    <location>
        <begin position="73"/>
        <end position="121"/>
    </location>
</feature>
<dbReference type="InterPro" id="IPR011014">
    <property type="entry name" value="MscS_channel_TM-2"/>
</dbReference>
<dbReference type="Pfam" id="PF21082">
    <property type="entry name" value="MS_channel_3rd"/>
    <property type="match status" value="1"/>
</dbReference>
<feature type="transmembrane region" description="Helical" evidence="8">
    <location>
        <begin position="171"/>
        <end position="193"/>
    </location>
</feature>
<dbReference type="AlphaFoldDB" id="A0A1M7IIV5"/>
<feature type="transmembrane region" description="Helical" evidence="8">
    <location>
        <begin position="400"/>
        <end position="424"/>
    </location>
</feature>
<dbReference type="InterPro" id="IPR057485">
    <property type="entry name" value="YbiO-like_TM1"/>
</dbReference>
<feature type="domain" description="Mechanosensitive ion channel MscS C-terminal" evidence="11">
    <location>
        <begin position="660"/>
        <end position="743"/>
    </location>
</feature>
<dbReference type="Proteomes" id="UP000186002">
    <property type="component" value="Unassembled WGS sequence"/>
</dbReference>
<keyword evidence="4 8" id="KW-0812">Transmembrane</keyword>
<feature type="compositionally biased region" description="Low complexity" evidence="7">
    <location>
        <begin position="87"/>
        <end position="115"/>
    </location>
</feature>
<keyword evidence="5 8" id="KW-1133">Transmembrane helix</keyword>
<dbReference type="SUPFAM" id="SSF82861">
    <property type="entry name" value="Mechanosensitive channel protein MscS (YggB), transmembrane region"/>
    <property type="match status" value="1"/>
</dbReference>
<feature type="transmembrane region" description="Helical" evidence="8">
    <location>
        <begin position="213"/>
        <end position="238"/>
    </location>
</feature>
<dbReference type="PANTHER" id="PTHR30460:SF0">
    <property type="entry name" value="MODERATE CONDUCTANCE MECHANOSENSITIVE CHANNEL YBIO"/>
    <property type="match status" value="1"/>
</dbReference>